<keyword evidence="3" id="KW-0238">DNA-binding</keyword>
<keyword evidence="5" id="KW-0255">Endonuclease</keyword>
<gene>
    <name evidence="5" type="ORF">LOB85_00925</name>
</gene>
<dbReference type="GO" id="GO:0003677">
    <property type="term" value="F:DNA binding"/>
    <property type="evidence" value="ECO:0007669"/>
    <property type="project" value="UniProtKB-KW"/>
</dbReference>
<accession>A0ABD4SG30</accession>
<evidence type="ECO:0000256" key="2">
    <source>
        <dbReference type="ARBA" id="ARBA00022747"/>
    </source>
</evidence>
<keyword evidence="5" id="KW-0378">Hydrolase</keyword>
<dbReference type="GO" id="GO:0004519">
    <property type="term" value="F:endonuclease activity"/>
    <property type="evidence" value="ECO:0007669"/>
    <property type="project" value="UniProtKB-KW"/>
</dbReference>
<keyword evidence="2" id="KW-0680">Restriction system</keyword>
<evidence type="ECO:0000256" key="3">
    <source>
        <dbReference type="ARBA" id="ARBA00023125"/>
    </source>
</evidence>
<dbReference type="PANTHER" id="PTHR30408">
    <property type="entry name" value="TYPE-1 RESTRICTION ENZYME ECOKI SPECIFICITY PROTEIN"/>
    <property type="match status" value="1"/>
</dbReference>
<dbReference type="InterPro" id="IPR000055">
    <property type="entry name" value="Restrct_endonuc_typeI_TRD"/>
</dbReference>
<proteinExistence type="inferred from homology"/>
<dbReference type="AlphaFoldDB" id="A0ABD4SG30"/>
<dbReference type="GO" id="GO:0009307">
    <property type="term" value="P:DNA restriction-modification system"/>
    <property type="evidence" value="ECO:0007669"/>
    <property type="project" value="UniProtKB-KW"/>
</dbReference>
<sequence length="412" mass="46341">MKDEKKAPKLRFKGFTDDWEQCKLGDVANFSKGTGYSKSDLKGTGSPIILYGRLYTKYETIIRNVDTFVVPKSGSVFSKGGEVIVPGSGETAEDISIASVVEPAGILLGGDLNIIYPNSDLDPAFLAITISNGKPHFDMARRAQGKSVVHLHNVDLKHILLKTPNLSEQKRISKIFESLDHTITLHEEKKRQLECLKSALLQKMFADENGYPAVRFRGFDEAWKQCKLGDVGQTYTGLSGKSKEDFGHGKARFVTYMNIYSNPVSDLNMVEPIEIDERQNEVQYGDAFFTTSSETPEEVGMASVWTGDEKHTYLNSFCFGYRPISKINPYYLAYMLNSQSLRRKIVILAQGISRYNISKKSVMEIPASLPSAEEQNRIGLIFKDLDQSITLYEHKLELLKRLKSSLLQNMFI</sequence>
<dbReference type="PANTHER" id="PTHR30408:SF12">
    <property type="entry name" value="TYPE I RESTRICTION ENZYME MJAVIII SPECIFICITY SUBUNIT"/>
    <property type="match status" value="1"/>
</dbReference>
<dbReference type="GO" id="GO:0016787">
    <property type="term" value="F:hydrolase activity"/>
    <property type="evidence" value="ECO:0007669"/>
    <property type="project" value="UniProtKB-KW"/>
</dbReference>
<dbReference type="EMBL" id="JAJNUY010000002">
    <property type="protein sequence ID" value="MCD5562740.1"/>
    <property type="molecule type" value="Genomic_DNA"/>
</dbReference>
<organism evidence="5 6">
    <name type="scientific">Lactobacillus delbrueckii subsp. lactis</name>
    <dbReference type="NCBI Taxonomy" id="29397"/>
    <lineage>
        <taxon>Bacteria</taxon>
        <taxon>Bacillati</taxon>
        <taxon>Bacillota</taxon>
        <taxon>Bacilli</taxon>
        <taxon>Lactobacillales</taxon>
        <taxon>Lactobacillaceae</taxon>
        <taxon>Lactobacillus</taxon>
    </lineage>
</organism>
<comment type="similarity">
    <text evidence="1">Belongs to the type-I restriction system S methylase family.</text>
</comment>
<dbReference type="RefSeq" id="WP_016396642.1">
    <property type="nucleotide sequence ID" value="NZ_JAJNUY010000002.1"/>
</dbReference>
<feature type="domain" description="Type I restriction modification DNA specificity" evidence="4">
    <location>
        <begin position="221"/>
        <end position="400"/>
    </location>
</feature>
<keyword evidence="5" id="KW-0540">Nuclease</keyword>
<dbReference type="Proteomes" id="UP001200334">
    <property type="component" value="Unassembled WGS sequence"/>
</dbReference>
<protein>
    <submittedName>
        <fullName evidence="5">Restriction endonuclease subunit S</fullName>
        <ecNumber evidence="5">3.1.21.-</ecNumber>
    </submittedName>
</protein>
<evidence type="ECO:0000313" key="6">
    <source>
        <dbReference type="Proteomes" id="UP001200334"/>
    </source>
</evidence>
<evidence type="ECO:0000313" key="5">
    <source>
        <dbReference type="EMBL" id="MCD5562740.1"/>
    </source>
</evidence>
<dbReference type="InterPro" id="IPR044946">
    <property type="entry name" value="Restrct_endonuc_typeI_TRD_sf"/>
</dbReference>
<dbReference type="Pfam" id="PF01420">
    <property type="entry name" value="Methylase_S"/>
    <property type="match status" value="2"/>
</dbReference>
<dbReference type="EC" id="3.1.21.-" evidence="5"/>
<dbReference type="SUPFAM" id="SSF116734">
    <property type="entry name" value="DNA methylase specificity domain"/>
    <property type="match status" value="2"/>
</dbReference>
<name>A0ABD4SG30_LACDL</name>
<comment type="caution">
    <text evidence="5">The sequence shown here is derived from an EMBL/GenBank/DDBJ whole genome shotgun (WGS) entry which is preliminary data.</text>
</comment>
<dbReference type="InterPro" id="IPR052021">
    <property type="entry name" value="Type-I_RS_S_subunit"/>
</dbReference>
<feature type="domain" description="Type I restriction modification DNA specificity" evidence="4">
    <location>
        <begin position="17"/>
        <end position="194"/>
    </location>
</feature>
<evidence type="ECO:0000259" key="4">
    <source>
        <dbReference type="Pfam" id="PF01420"/>
    </source>
</evidence>
<evidence type="ECO:0000256" key="1">
    <source>
        <dbReference type="ARBA" id="ARBA00010923"/>
    </source>
</evidence>
<dbReference type="Gene3D" id="3.90.220.20">
    <property type="entry name" value="DNA methylase specificity domains"/>
    <property type="match status" value="2"/>
</dbReference>
<reference evidence="5 6" key="1">
    <citation type="submission" date="2021-12" db="EMBL/GenBank/DDBJ databases">
        <title>Antimicrobial susceptibility of Lactobacillus delbrueckii subsp. lactis obtained from milk products and other habitats.</title>
        <authorList>
            <person name="Shani N."/>
        </authorList>
    </citation>
    <scope>NUCLEOTIDE SEQUENCE [LARGE SCALE GENOMIC DNA]</scope>
    <source>
        <strain evidence="5 6">FAM 21755</strain>
    </source>
</reference>